<accession>A0AAN8ZX72</accession>
<dbReference type="SMART" id="SM00355">
    <property type="entry name" value="ZnF_C2H2"/>
    <property type="match status" value="12"/>
</dbReference>
<dbReference type="GO" id="GO:0005634">
    <property type="term" value="C:nucleus"/>
    <property type="evidence" value="ECO:0007669"/>
    <property type="project" value="TreeGrafter"/>
</dbReference>
<evidence type="ECO:0000256" key="3">
    <source>
        <dbReference type="SAM" id="SignalP"/>
    </source>
</evidence>
<feature type="compositionally biased region" description="Low complexity" evidence="2">
    <location>
        <begin position="1151"/>
        <end position="1169"/>
    </location>
</feature>
<gene>
    <name evidence="5" type="primary">CASZ1</name>
    <name evidence="5" type="ORF">SK128_019425</name>
</gene>
<keyword evidence="1" id="KW-0863">Zinc-finger</keyword>
<feature type="domain" description="C2H2-type" evidence="4">
    <location>
        <begin position="1066"/>
        <end position="1093"/>
    </location>
</feature>
<evidence type="ECO:0000313" key="5">
    <source>
        <dbReference type="EMBL" id="KAK7067088.1"/>
    </source>
</evidence>
<evidence type="ECO:0000256" key="2">
    <source>
        <dbReference type="SAM" id="MobiDB-lite"/>
    </source>
</evidence>
<feature type="region of interest" description="Disordered" evidence="2">
    <location>
        <begin position="957"/>
        <end position="1005"/>
    </location>
</feature>
<feature type="region of interest" description="Disordered" evidence="2">
    <location>
        <begin position="642"/>
        <end position="665"/>
    </location>
</feature>
<feature type="region of interest" description="Disordered" evidence="2">
    <location>
        <begin position="1091"/>
        <end position="1115"/>
    </location>
</feature>
<feature type="compositionally biased region" description="Gly residues" evidence="2">
    <location>
        <begin position="348"/>
        <end position="365"/>
    </location>
</feature>
<name>A0AAN8ZX72_HALRR</name>
<feature type="domain" description="C2H2-type" evidence="4">
    <location>
        <begin position="822"/>
        <end position="849"/>
    </location>
</feature>
<feature type="chain" id="PRO_5043053918" evidence="3">
    <location>
        <begin position="19"/>
        <end position="1495"/>
    </location>
</feature>
<comment type="caution">
    <text evidence="5">The sequence shown here is derived from an EMBL/GenBank/DDBJ whole genome shotgun (WGS) entry which is preliminary data.</text>
</comment>
<feature type="domain" description="C2H2-type" evidence="4">
    <location>
        <begin position="198"/>
        <end position="227"/>
    </location>
</feature>
<feature type="compositionally biased region" description="Low complexity" evidence="2">
    <location>
        <begin position="436"/>
        <end position="456"/>
    </location>
</feature>
<feature type="region of interest" description="Disordered" evidence="2">
    <location>
        <begin position="1151"/>
        <end position="1174"/>
    </location>
</feature>
<organism evidence="5 6">
    <name type="scientific">Halocaridina rubra</name>
    <name type="common">Hawaiian red shrimp</name>
    <dbReference type="NCBI Taxonomy" id="373956"/>
    <lineage>
        <taxon>Eukaryota</taxon>
        <taxon>Metazoa</taxon>
        <taxon>Ecdysozoa</taxon>
        <taxon>Arthropoda</taxon>
        <taxon>Crustacea</taxon>
        <taxon>Multicrustacea</taxon>
        <taxon>Malacostraca</taxon>
        <taxon>Eumalacostraca</taxon>
        <taxon>Eucarida</taxon>
        <taxon>Decapoda</taxon>
        <taxon>Pleocyemata</taxon>
        <taxon>Caridea</taxon>
        <taxon>Atyoidea</taxon>
        <taxon>Atyidae</taxon>
        <taxon>Halocaridina</taxon>
    </lineage>
</organism>
<dbReference type="PROSITE" id="PS00028">
    <property type="entry name" value="ZINC_FINGER_C2H2_1"/>
    <property type="match status" value="8"/>
</dbReference>
<dbReference type="GO" id="GO:0000981">
    <property type="term" value="F:DNA-binding transcription factor activity, RNA polymerase II-specific"/>
    <property type="evidence" value="ECO:0007669"/>
    <property type="project" value="TreeGrafter"/>
</dbReference>
<keyword evidence="1" id="KW-0479">Metal-binding</keyword>
<feature type="signal peptide" evidence="3">
    <location>
        <begin position="1"/>
        <end position="18"/>
    </location>
</feature>
<proteinExistence type="predicted"/>
<dbReference type="PANTHER" id="PTHR12451">
    <property type="entry name" value="TRANSCRIPTION FACTOR CASTOR PROTEIN MING -RELATED"/>
    <property type="match status" value="1"/>
</dbReference>
<keyword evidence="3" id="KW-0732">Signal</keyword>
<dbReference type="EMBL" id="JAXCGZ010018929">
    <property type="protein sequence ID" value="KAK7067088.1"/>
    <property type="molecule type" value="Genomic_DNA"/>
</dbReference>
<feature type="compositionally biased region" description="Acidic residues" evidence="2">
    <location>
        <begin position="1103"/>
        <end position="1115"/>
    </location>
</feature>
<keyword evidence="6" id="KW-1185">Reference proteome</keyword>
<feature type="region of interest" description="Disordered" evidence="2">
    <location>
        <begin position="436"/>
        <end position="459"/>
    </location>
</feature>
<feature type="compositionally biased region" description="Low complexity" evidence="2">
    <location>
        <begin position="960"/>
        <end position="974"/>
    </location>
</feature>
<feature type="compositionally biased region" description="Pro residues" evidence="2">
    <location>
        <begin position="648"/>
        <end position="659"/>
    </location>
</feature>
<dbReference type="GO" id="GO:0008270">
    <property type="term" value="F:zinc ion binding"/>
    <property type="evidence" value="ECO:0007669"/>
    <property type="project" value="UniProtKB-KW"/>
</dbReference>
<dbReference type="Proteomes" id="UP001381693">
    <property type="component" value="Unassembled WGS sequence"/>
</dbReference>
<feature type="domain" description="C2H2-type" evidence="4">
    <location>
        <begin position="1350"/>
        <end position="1379"/>
    </location>
</feature>
<feature type="domain" description="C2H2-type" evidence="4">
    <location>
        <begin position="496"/>
        <end position="523"/>
    </location>
</feature>
<reference evidence="5 6" key="1">
    <citation type="submission" date="2023-11" db="EMBL/GenBank/DDBJ databases">
        <title>Halocaridina rubra genome assembly.</title>
        <authorList>
            <person name="Smith C."/>
        </authorList>
    </citation>
    <scope>NUCLEOTIDE SEQUENCE [LARGE SCALE GENOMIC DNA]</scope>
    <source>
        <strain evidence="5">EP-1</strain>
        <tissue evidence="5">Whole</tissue>
    </source>
</reference>
<dbReference type="GO" id="GO:0045944">
    <property type="term" value="P:positive regulation of transcription by RNA polymerase II"/>
    <property type="evidence" value="ECO:0007669"/>
    <property type="project" value="TreeGrafter"/>
</dbReference>
<dbReference type="GO" id="GO:0000977">
    <property type="term" value="F:RNA polymerase II transcription regulatory region sequence-specific DNA binding"/>
    <property type="evidence" value="ECO:0007669"/>
    <property type="project" value="TreeGrafter"/>
</dbReference>
<evidence type="ECO:0000259" key="4">
    <source>
        <dbReference type="PROSITE" id="PS50157"/>
    </source>
</evidence>
<keyword evidence="1" id="KW-0862">Zinc</keyword>
<sequence length="1495" mass="163759">MKLKLLYLFIAAVTPGLAGLSLSSSGGSGVGPPTLVQTAMGVREALSKPQVDYSRYVKMFGSALECGNISCREHNLRDHFHCLECNAKVFSKKEEMIRHFKWHKKRDESLQHGFMRYSPSDDCGDRFANCSHNRKQTHYHCLKEGCDKVYISTSDVQMHANYHRKDSAIMQEGFQRFRASEDCGLQACAFNGQRTTHFHCMRSACNYTFKNKADMEKHKTYHIKDEQLTKDGFKKFMKQEDCPYEGCKFSRVVNHIHCIRPECNYVLHSSGQIFAHKVHFNTLLLHLVTTTLRKHERQDHERAYRKYKLAQTMLGVPEGHPALAPLLHEALRPLSSLGGPMMNPLAGPLGGPLGPLGAPLGGPMGGPLDQRNEDSSSPIGLPPAPSAPGPLPPHGMQRPPTLLMSGFPPPGLVESQHPLARLLGVAPPAAHNLFPGGSATSSASTPASSSSGPASPVDLSVGMSGLDDREWERWVRFHGREDVCKTGCDLTGTEHFHCDECETVFRGRESARDHGRVHEQQALITDDHYTRVSCGDDPRACPPDCPIQEHADHYHCNWDGCGEGILASGDKPFRRLEHFRMHDYTRRLAMASSPGAAGAMGVAAITSVDAMFKRKRGRPPKNRIIELPVSSAHDSPQAIFTSFKLPKSSPPPPPPPPLGPLGLPLGGHPMTSLSHLVQLKHEGGSPPGLSCVLPTSSGNITSTTCTLAVPQPSIAMSQTVLLPLNGPLVSNPLQPQAEVINGFYAIAEGTVCPDQLCPLLSRRHFHCAHPRCFYVTAHADVLLLHAQDFHENTQIHEGFIAIDRNIDCRSPNCQSNKVNKHFHCTRCGFSFVRYQIMESHAEKHIQEESGQVHSLGPQSPIYLKRPRPDSPMDAPSASAESANKMQDISPPVVKSAGIFYPLSPFPTSTASSCLGASAGSSRGEAGALVMPIPPSSRPHTSTTFTLPVSGSLTITATRRSPIPHGSHLPHGSHSPFRDQMDQGESDEVQECDPEGSPCPPSHARELFPTSDAQMEKPEIISEVKHEHIAKLAALGSEWLNPERHPQYGPDFSCGRPFCKLKKKEHYHCQICNQAFSEHEKLRPHLMKHATGAAMNPGSVSTVADEETESRGDDDEEVPYHHKVEINEHPGTPASPNESIICSMASTPLSISTSSPRPLSTSSCVSSSLSGPQTGPPQFPLVYTQAASFPGLPSPFGPQFGMTGMFPGTLPGSLPRLLPPAAWQVHPALAAMAHQGLMIPGVRPNGELAHGSPGPGGMPGVGPGMGGPGMPGSDQHNPILPATLGTSPHLALLGKRIGTDDFNSQDAKKLRNNHSIRLLKDEPVPEGYLRFRFNEDCQYPHCGYREHQTHFHCMRKDCGYSFCDKTRFVQHTARHERLDTLMGGDFNQFRSNVSCGRQDCVYASMIGQQQNKASHFHCLKCDFVCTDTNKVVAHRRQHQKRDSINAAGFEKFTPSQPCGITGCNHNQKQTHYHCLKCQYSVLGLSQMSAHRFRHLE</sequence>
<dbReference type="PANTHER" id="PTHR12451:SF0">
    <property type="entry name" value="ZINC FINGER PROTEIN CASTOR HOMOLOG 1"/>
    <property type="match status" value="1"/>
</dbReference>
<dbReference type="InterPro" id="IPR013087">
    <property type="entry name" value="Znf_C2H2_type"/>
</dbReference>
<protein>
    <submittedName>
        <fullName evidence="5">Zinc finger protein castor 1</fullName>
    </submittedName>
</protein>
<evidence type="ECO:0000313" key="6">
    <source>
        <dbReference type="Proteomes" id="UP001381693"/>
    </source>
</evidence>
<dbReference type="PROSITE" id="PS50157">
    <property type="entry name" value="ZINC_FINGER_C2H2_2"/>
    <property type="match status" value="5"/>
</dbReference>
<feature type="region of interest" description="Disordered" evidence="2">
    <location>
        <begin position="348"/>
        <end position="401"/>
    </location>
</feature>
<feature type="compositionally biased region" description="Pro residues" evidence="2">
    <location>
        <begin position="380"/>
        <end position="393"/>
    </location>
</feature>
<dbReference type="InterPro" id="IPR040373">
    <property type="entry name" value="CASZ1"/>
</dbReference>
<feature type="compositionally biased region" description="Acidic residues" evidence="2">
    <location>
        <begin position="981"/>
        <end position="993"/>
    </location>
</feature>
<evidence type="ECO:0000256" key="1">
    <source>
        <dbReference type="PROSITE-ProRule" id="PRU00042"/>
    </source>
</evidence>
<feature type="region of interest" description="Disordered" evidence="2">
    <location>
        <begin position="845"/>
        <end position="885"/>
    </location>
</feature>
<dbReference type="GO" id="GO:0045664">
    <property type="term" value="P:regulation of neuron differentiation"/>
    <property type="evidence" value="ECO:0007669"/>
    <property type="project" value="TreeGrafter"/>
</dbReference>